<dbReference type="SUPFAM" id="SSF53448">
    <property type="entry name" value="Nucleotide-diphospho-sugar transferases"/>
    <property type="match status" value="1"/>
</dbReference>
<reference evidence="7" key="1">
    <citation type="submission" date="2016-11" db="EMBL/GenBank/DDBJ databases">
        <authorList>
            <person name="Varghese N."/>
            <person name="Submissions S."/>
        </authorList>
    </citation>
    <scope>NUCLEOTIDE SEQUENCE [LARGE SCALE GENOMIC DNA]</scope>
    <source>
        <strain evidence="7">DSM 29326</strain>
    </source>
</reference>
<organism evidence="6 7">
    <name type="scientific">Loktanella atrilutea</name>
    <dbReference type="NCBI Taxonomy" id="366533"/>
    <lineage>
        <taxon>Bacteria</taxon>
        <taxon>Pseudomonadati</taxon>
        <taxon>Pseudomonadota</taxon>
        <taxon>Alphaproteobacteria</taxon>
        <taxon>Rhodobacterales</taxon>
        <taxon>Roseobacteraceae</taxon>
        <taxon>Loktanella</taxon>
    </lineage>
</organism>
<dbReference type="PANTHER" id="PTHR43646:SF2">
    <property type="entry name" value="GLYCOSYLTRANSFERASE 2-LIKE DOMAIN-CONTAINING PROTEIN"/>
    <property type="match status" value="1"/>
</dbReference>
<dbReference type="InterPro" id="IPR029044">
    <property type="entry name" value="Nucleotide-diphossugar_trans"/>
</dbReference>
<dbReference type="Gene3D" id="3.90.550.10">
    <property type="entry name" value="Spore Coat Polysaccharide Biosynthesis Protein SpsA, Chain A"/>
    <property type="match status" value="1"/>
</dbReference>
<keyword evidence="2" id="KW-1003">Cell membrane</keyword>
<keyword evidence="7" id="KW-1185">Reference proteome</keyword>
<evidence type="ECO:0000256" key="4">
    <source>
        <dbReference type="ARBA" id="ARBA00022679"/>
    </source>
</evidence>
<sequence length="314" mass="33325">MTPDSRVRTVVVIPARNEADRIPACLAALAAQSALDLAVVVVANNCIDATEAAARAAATAAGMRLDVVNVTLGSEEGVGTARRLGCEHALRSWPAADALLFTDADCLTGADWIARNRHHLTRVAAVCGRVNPMPEELFVLKDMDIPLAEMEGRYEALVTAFYRRHRPGPLGLDGEHAHAAGASLAVRRDALQAVGGFADLATGEDRDLVRRLKATGHAVLHAGDVTVTASCRLDGRARDGMSAALRARADRTDYLIDDALPPAERLIAARDSGLLGPWPPLVTPQDRLRASDLLPHIRALEAALDMTSTCGVAH</sequence>
<gene>
    <name evidence="6" type="ORF">SAMN05444339_102261</name>
</gene>
<accession>A0A1M4WWV6</accession>
<keyword evidence="4 6" id="KW-0808">Transferase</keyword>
<evidence type="ECO:0000313" key="7">
    <source>
        <dbReference type="Proteomes" id="UP000183987"/>
    </source>
</evidence>
<dbReference type="Pfam" id="PF13641">
    <property type="entry name" value="Glyco_tranf_2_3"/>
    <property type="match status" value="1"/>
</dbReference>
<dbReference type="AlphaFoldDB" id="A0A1M4WWV6"/>
<dbReference type="GO" id="GO:0005886">
    <property type="term" value="C:plasma membrane"/>
    <property type="evidence" value="ECO:0007669"/>
    <property type="project" value="UniProtKB-SubCell"/>
</dbReference>
<dbReference type="PANTHER" id="PTHR43646">
    <property type="entry name" value="GLYCOSYLTRANSFERASE"/>
    <property type="match status" value="1"/>
</dbReference>
<dbReference type="RefSeq" id="WP_072856398.1">
    <property type="nucleotide sequence ID" value="NZ_FQUE01000002.1"/>
</dbReference>
<dbReference type="Proteomes" id="UP000183987">
    <property type="component" value="Unassembled WGS sequence"/>
</dbReference>
<evidence type="ECO:0000256" key="3">
    <source>
        <dbReference type="ARBA" id="ARBA00022676"/>
    </source>
</evidence>
<evidence type="ECO:0000256" key="5">
    <source>
        <dbReference type="ARBA" id="ARBA00023136"/>
    </source>
</evidence>
<name>A0A1M4WWV6_LOKAT</name>
<comment type="subcellular location">
    <subcellularLocation>
        <location evidence="1">Cell membrane</location>
    </subcellularLocation>
</comment>
<protein>
    <submittedName>
        <fullName evidence="6">Glycosyltransferase like family 2</fullName>
    </submittedName>
</protein>
<evidence type="ECO:0000256" key="1">
    <source>
        <dbReference type="ARBA" id="ARBA00004236"/>
    </source>
</evidence>
<proteinExistence type="predicted"/>
<dbReference type="STRING" id="366533.SAMN05444339_102261"/>
<keyword evidence="3" id="KW-0328">Glycosyltransferase</keyword>
<evidence type="ECO:0000256" key="2">
    <source>
        <dbReference type="ARBA" id="ARBA00022475"/>
    </source>
</evidence>
<evidence type="ECO:0000313" key="6">
    <source>
        <dbReference type="EMBL" id="SHE85627.1"/>
    </source>
</evidence>
<dbReference type="EMBL" id="FQUE01000002">
    <property type="protein sequence ID" value="SHE85627.1"/>
    <property type="molecule type" value="Genomic_DNA"/>
</dbReference>
<keyword evidence="5" id="KW-0472">Membrane</keyword>
<dbReference type="GO" id="GO:0016757">
    <property type="term" value="F:glycosyltransferase activity"/>
    <property type="evidence" value="ECO:0007669"/>
    <property type="project" value="UniProtKB-KW"/>
</dbReference>